<dbReference type="EMBL" id="RXIL01000105">
    <property type="protein sequence ID" value="RZN68491.1"/>
    <property type="molecule type" value="Genomic_DNA"/>
</dbReference>
<evidence type="ECO:0000313" key="14">
    <source>
        <dbReference type="Proteomes" id="UP000320766"/>
    </source>
</evidence>
<evidence type="ECO:0000259" key="12">
    <source>
        <dbReference type="PROSITE" id="PS50893"/>
    </source>
</evidence>
<gene>
    <name evidence="13" type="ORF">EF807_05830</name>
</gene>
<evidence type="ECO:0000256" key="7">
    <source>
        <dbReference type="ARBA" id="ARBA00038781"/>
    </source>
</evidence>
<name>A0A520KVX4_9EURY</name>
<evidence type="ECO:0000256" key="3">
    <source>
        <dbReference type="ARBA" id="ARBA00022505"/>
    </source>
</evidence>
<evidence type="ECO:0000256" key="10">
    <source>
        <dbReference type="ARBA" id="ARBA00047936"/>
    </source>
</evidence>
<dbReference type="GO" id="GO:0005524">
    <property type="term" value="F:ATP binding"/>
    <property type="evidence" value="ECO:0007669"/>
    <property type="project" value="UniProtKB-KW"/>
</dbReference>
<dbReference type="CDD" id="cd03293">
    <property type="entry name" value="ABC_NrtD_SsuB_transporters"/>
    <property type="match status" value="1"/>
</dbReference>
<dbReference type="GO" id="GO:0016887">
    <property type="term" value="F:ATP hydrolysis activity"/>
    <property type="evidence" value="ECO:0007669"/>
    <property type="project" value="InterPro"/>
</dbReference>
<dbReference type="GO" id="GO:1901238">
    <property type="term" value="F:ABC-type tungstate transporter activity"/>
    <property type="evidence" value="ECO:0007669"/>
    <property type="project" value="UniProtKB-EC"/>
</dbReference>
<dbReference type="EC" id="7.3.2.6" evidence="8"/>
<evidence type="ECO:0000256" key="9">
    <source>
        <dbReference type="ARBA" id="ARBA00041133"/>
    </source>
</evidence>
<evidence type="ECO:0000313" key="13">
    <source>
        <dbReference type="EMBL" id="RZN68491.1"/>
    </source>
</evidence>
<accession>A0A520KVX4</accession>
<dbReference type="InterPro" id="IPR003439">
    <property type="entry name" value="ABC_transporter-like_ATP-bd"/>
</dbReference>
<evidence type="ECO:0000256" key="11">
    <source>
        <dbReference type="ARBA" id="ARBA00057369"/>
    </source>
</evidence>
<dbReference type="InterPro" id="IPR050166">
    <property type="entry name" value="ABC_transporter_ATP-bind"/>
</dbReference>
<comment type="subunit">
    <text evidence="7">The complex is composed of two ATP-binding proteins (WtpC), two transmembrane proteins (WtpB) and a solute-binding protein (WtpA).</text>
</comment>
<dbReference type="PROSITE" id="PS00211">
    <property type="entry name" value="ABC_TRANSPORTER_1"/>
    <property type="match status" value="1"/>
</dbReference>
<keyword evidence="5 13" id="KW-0067">ATP-binding</keyword>
<comment type="similarity">
    <text evidence="6">Belongs to the ABC transporter superfamily. Sulfate/tungstate importer (TC 3.A.1.6) family.</text>
</comment>
<comment type="catalytic activity">
    <reaction evidence="10">
        <text>tungstate(in) + ATP + H2O = tungstate(out) + ADP + phosphate + H(+)</text>
        <dbReference type="Rhea" id="RHEA:35027"/>
        <dbReference type="ChEBI" id="CHEBI:15377"/>
        <dbReference type="ChEBI" id="CHEBI:15378"/>
        <dbReference type="ChEBI" id="CHEBI:30616"/>
        <dbReference type="ChEBI" id="CHEBI:43474"/>
        <dbReference type="ChEBI" id="CHEBI:46502"/>
        <dbReference type="ChEBI" id="CHEBI:456216"/>
        <dbReference type="EC" id="7.3.2.6"/>
    </reaction>
</comment>
<dbReference type="InterPro" id="IPR017871">
    <property type="entry name" value="ABC_transporter-like_CS"/>
</dbReference>
<evidence type="ECO:0000256" key="4">
    <source>
        <dbReference type="ARBA" id="ARBA00022741"/>
    </source>
</evidence>
<dbReference type="Proteomes" id="UP000320766">
    <property type="component" value="Unassembled WGS sequence"/>
</dbReference>
<organism evidence="13 14">
    <name type="scientific">Candidatus Methanolliviera hydrocarbonicum</name>
    <dbReference type="NCBI Taxonomy" id="2491085"/>
    <lineage>
        <taxon>Archaea</taxon>
        <taxon>Methanobacteriati</taxon>
        <taxon>Methanobacteriota</taxon>
        <taxon>Candidatus Methanoliparia</taxon>
        <taxon>Candidatus Methanoliparales</taxon>
        <taxon>Candidatus Methanollivieraceae</taxon>
        <taxon>Candidatus Methanolliviera</taxon>
    </lineage>
</organism>
<comment type="function">
    <text evidence="11">Part of the ABC transporter complex WtpABC involved in molybdate/tungstate import. Responsible for energy coupling to the transport system.</text>
</comment>
<dbReference type="InterPro" id="IPR003593">
    <property type="entry name" value="AAA+_ATPase"/>
</dbReference>
<dbReference type="Gene3D" id="3.40.50.300">
    <property type="entry name" value="P-loop containing nucleotide triphosphate hydrolases"/>
    <property type="match status" value="1"/>
</dbReference>
<dbReference type="Pfam" id="PF00005">
    <property type="entry name" value="ABC_tran"/>
    <property type="match status" value="1"/>
</dbReference>
<dbReference type="SMART" id="SM00382">
    <property type="entry name" value="AAA"/>
    <property type="match status" value="1"/>
</dbReference>
<keyword evidence="4" id="KW-0547">Nucleotide-binding</keyword>
<sequence length="252" mass="28713">MNAKLSIEGVSKRFKDKLVLEKIDIDIMDGEFVCVVGPSGCGKTTLLRIIAGLEEPSEGNILLEGREINGPSPDRGMIFQEYSLFPWKTVRKNVSFGLEIDNMPREEINRTVEKYIKMVGLSGFEEHYPNEISGGMKQRVAIARALAKDPFVFLMDEPFGSLDAQTRNMLQDELLSIWEKTQKTIVFVTHSVDEALYISDRVAVMSANPGRITKIIDVNVERPRERTDLKIMRERKEILDLLEVELKKLLIR</sequence>
<dbReference type="InterPro" id="IPR027417">
    <property type="entry name" value="P-loop_NTPase"/>
</dbReference>
<evidence type="ECO:0000256" key="2">
    <source>
        <dbReference type="ARBA" id="ARBA00022448"/>
    </source>
</evidence>
<dbReference type="AlphaFoldDB" id="A0A520KVX4"/>
<comment type="caution">
    <text evidence="13">The sequence shown here is derived from an EMBL/GenBank/DDBJ whole genome shotgun (WGS) entry which is preliminary data.</text>
</comment>
<comment type="subcellular location">
    <subcellularLocation>
        <location evidence="1">Cell membrane</location>
    </subcellularLocation>
</comment>
<keyword evidence="3" id="KW-0500">Molybdenum</keyword>
<reference evidence="13 14" key="1">
    <citation type="journal article" date="2019" name="Nat. Microbiol.">
        <title>Wide diversity of methane and short-chain alkane metabolisms in uncultured archaea.</title>
        <authorList>
            <person name="Borrel G."/>
            <person name="Adam P.S."/>
            <person name="McKay L.J."/>
            <person name="Chen L.X."/>
            <person name="Sierra-Garcia I.N."/>
            <person name="Sieber C.M."/>
            <person name="Letourneur Q."/>
            <person name="Ghozlane A."/>
            <person name="Andersen G.L."/>
            <person name="Li W.J."/>
            <person name="Hallam S.J."/>
            <person name="Muyzer G."/>
            <person name="de Oliveira V.M."/>
            <person name="Inskeep W.P."/>
            <person name="Banfield J.F."/>
            <person name="Gribaldo S."/>
        </authorList>
    </citation>
    <scope>NUCLEOTIDE SEQUENCE [LARGE SCALE GENOMIC DNA]</scope>
    <source>
        <strain evidence="13">NM1b</strain>
    </source>
</reference>
<dbReference type="PANTHER" id="PTHR42788:SF13">
    <property type="entry name" value="ALIPHATIC SULFONATES IMPORT ATP-BINDING PROTEIN SSUB"/>
    <property type="match status" value="1"/>
</dbReference>
<feature type="domain" description="ABC transporter" evidence="12">
    <location>
        <begin position="5"/>
        <end position="232"/>
    </location>
</feature>
<evidence type="ECO:0000256" key="1">
    <source>
        <dbReference type="ARBA" id="ARBA00004236"/>
    </source>
</evidence>
<dbReference type="PANTHER" id="PTHR42788">
    <property type="entry name" value="TAURINE IMPORT ATP-BINDING PROTEIN-RELATED"/>
    <property type="match status" value="1"/>
</dbReference>
<dbReference type="FunFam" id="3.40.50.300:FF:000425">
    <property type="entry name" value="Probable ABC transporter, ATP-binding subunit"/>
    <property type="match status" value="1"/>
</dbReference>
<dbReference type="SUPFAM" id="SSF52540">
    <property type="entry name" value="P-loop containing nucleoside triphosphate hydrolases"/>
    <property type="match status" value="1"/>
</dbReference>
<dbReference type="GO" id="GO:0005886">
    <property type="term" value="C:plasma membrane"/>
    <property type="evidence" value="ECO:0007669"/>
    <property type="project" value="UniProtKB-SubCell"/>
</dbReference>
<protein>
    <recommendedName>
        <fullName evidence="9">Molybdate/tungstate import ATP-binding protein WtpC</fullName>
        <ecNumber evidence="8">7.3.2.6</ecNumber>
    </recommendedName>
</protein>
<proteinExistence type="inferred from homology"/>
<evidence type="ECO:0000256" key="6">
    <source>
        <dbReference type="ARBA" id="ARBA00038307"/>
    </source>
</evidence>
<evidence type="ECO:0000256" key="5">
    <source>
        <dbReference type="ARBA" id="ARBA00022840"/>
    </source>
</evidence>
<keyword evidence="2" id="KW-0813">Transport</keyword>
<evidence type="ECO:0000256" key="8">
    <source>
        <dbReference type="ARBA" id="ARBA00039025"/>
    </source>
</evidence>
<dbReference type="PROSITE" id="PS50893">
    <property type="entry name" value="ABC_TRANSPORTER_2"/>
    <property type="match status" value="1"/>
</dbReference>